<name>A0A0K2V0S9_LEPSM</name>
<protein>
    <submittedName>
        <fullName evidence="1">Uncharacterized protein</fullName>
    </submittedName>
</protein>
<evidence type="ECO:0000313" key="1">
    <source>
        <dbReference type="EMBL" id="CDW43747.1"/>
    </source>
</evidence>
<dbReference type="EMBL" id="HACA01026386">
    <property type="protein sequence ID" value="CDW43747.1"/>
    <property type="molecule type" value="Transcribed_RNA"/>
</dbReference>
<proteinExistence type="predicted"/>
<dbReference type="AlphaFoldDB" id="A0A0K2V0S9"/>
<reference evidence="1" key="1">
    <citation type="submission" date="2014-05" db="EMBL/GenBank/DDBJ databases">
        <authorList>
            <person name="Chronopoulou M."/>
        </authorList>
    </citation>
    <scope>NUCLEOTIDE SEQUENCE</scope>
    <source>
        <tissue evidence="1">Whole organism</tissue>
    </source>
</reference>
<organism evidence="1">
    <name type="scientific">Lepeophtheirus salmonis</name>
    <name type="common">Salmon louse</name>
    <name type="synonym">Caligus salmonis</name>
    <dbReference type="NCBI Taxonomy" id="72036"/>
    <lineage>
        <taxon>Eukaryota</taxon>
        <taxon>Metazoa</taxon>
        <taxon>Ecdysozoa</taxon>
        <taxon>Arthropoda</taxon>
        <taxon>Crustacea</taxon>
        <taxon>Multicrustacea</taxon>
        <taxon>Hexanauplia</taxon>
        <taxon>Copepoda</taxon>
        <taxon>Siphonostomatoida</taxon>
        <taxon>Caligidae</taxon>
        <taxon>Lepeophtheirus</taxon>
    </lineage>
</organism>
<sequence length="109" mass="12650">MSYKKNFGFKVPRQNLELSKYSALCEQHLISSDYKLESEDTNKVCRKDPNIVRKILKKDAIPSLDNNWTISSSTRYAKFSQLIMIPLRLTLDLTRENAEQILISVLDNI</sequence>
<accession>A0A0K2V0S9</accession>